<protein>
    <submittedName>
        <fullName evidence="1">Uncharacterized protein</fullName>
    </submittedName>
</protein>
<organism evidence="1 2">
    <name type="scientific">Niallia nealsonii</name>
    <dbReference type="NCBI Taxonomy" id="115979"/>
    <lineage>
        <taxon>Bacteria</taxon>
        <taxon>Bacillati</taxon>
        <taxon>Bacillota</taxon>
        <taxon>Bacilli</taxon>
        <taxon>Bacillales</taxon>
        <taxon>Bacillaceae</taxon>
        <taxon>Niallia</taxon>
    </lineage>
</organism>
<dbReference type="Proteomes" id="UP000233375">
    <property type="component" value="Unassembled WGS sequence"/>
</dbReference>
<gene>
    <name evidence="1" type="ORF">CWS01_09290</name>
</gene>
<evidence type="ECO:0000313" key="2">
    <source>
        <dbReference type="Proteomes" id="UP000233375"/>
    </source>
</evidence>
<dbReference type="OrthoDB" id="2942231at2"/>
<sequence length="99" mass="11619">MPLQIKYSIDAYGETLVFEEAYLKIVQLYGNEELLQFDYAIYKDSSKQTQIDYKMGQFVPSVEEDSPNFIKQIYEYLKTLEEFADAIDVLEENLTPLIE</sequence>
<name>A0A2N0Z366_9BACI</name>
<comment type="caution">
    <text evidence="1">The sequence shown here is derived from an EMBL/GenBank/DDBJ whole genome shotgun (WGS) entry which is preliminary data.</text>
</comment>
<accession>A0A2N0Z366</accession>
<reference evidence="1 2" key="1">
    <citation type="journal article" date="2003" name="Int. J. Syst. Evol. Microbiol.">
        <title>Bacillus nealsonii sp. nov., isolated from a spacecraft-assembly facility, whose spores are gamma-radiation resistant.</title>
        <authorList>
            <person name="Venkateswaran K."/>
            <person name="Kempf M."/>
            <person name="Chen F."/>
            <person name="Satomi M."/>
            <person name="Nicholson W."/>
            <person name="Kern R."/>
        </authorList>
    </citation>
    <scope>NUCLEOTIDE SEQUENCE [LARGE SCALE GENOMIC DNA]</scope>
    <source>
        <strain evidence="1 2">FO-92</strain>
    </source>
</reference>
<keyword evidence="2" id="KW-1185">Reference proteome</keyword>
<dbReference type="AlphaFoldDB" id="A0A2N0Z366"/>
<proteinExistence type="predicted"/>
<evidence type="ECO:0000313" key="1">
    <source>
        <dbReference type="EMBL" id="PKG23952.1"/>
    </source>
</evidence>
<dbReference type="RefSeq" id="WP_101176915.1">
    <property type="nucleotide sequence ID" value="NZ_PISE01000017.1"/>
</dbReference>
<dbReference type="EMBL" id="PISE01000017">
    <property type="protein sequence ID" value="PKG23952.1"/>
    <property type="molecule type" value="Genomic_DNA"/>
</dbReference>